<evidence type="ECO:0000313" key="3">
    <source>
        <dbReference type="Proteomes" id="UP000605733"/>
    </source>
</evidence>
<accession>A0ABQ1WQ31</accession>
<evidence type="ECO:0000313" key="2">
    <source>
        <dbReference type="EMBL" id="GGG40066.1"/>
    </source>
</evidence>
<dbReference type="PROSITE" id="PS51257">
    <property type="entry name" value="PROKAR_LIPOPROTEIN"/>
    <property type="match status" value="1"/>
</dbReference>
<sequence>MAKITIKILLLSLIISLFGCQNHESIDSYLNELYQNGKLNGNILVTKNNKIVYEKSFGFTDGSKSELLNKDYRFDIGSVFKEFPAVAIMQLKEKNHLNLNDKLSKHISGLPKWAEKISIKNLLQYSSGLPQIPWDEYFSKGIKITDEDIMKNLLTIENLEFEPGSDYLYSNNNPILLIKIVENITQSKFSDYVQENLFNPLNMNSTVINDQFPYKEKILMAIPFDTNFKEDDYEISIKNLLISSTARDMSLWFEQLDDFNVVNKQSIKTLSEEAKWGFNIQSPLGSCEWQNDKIMEHSHHGSSGNYECIVRRFKQDGITIVILTNQKHENVYDISNDIYKILRKSI</sequence>
<dbReference type="GO" id="GO:0016787">
    <property type="term" value="F:hydrolase activity"/>
    <property type="evidence" value="ECO:0007669"/>
    <property type="project" value="UniProtKB-KW"/>
</dbReference>
<keyword evidence="2" id="KW-0378">Hydrolase</keyword>
<feature type="domain" description="Beta-lactamase-related" evidence="1">
    <location>
        <begin position="41"/>
        <end position="339"/>
    </location>
</feature>
<dbReference type="Proteomes" id="UP000605733">
    <property type="component" value="Unassembled WGS sequence"/>
</dbReference>
<dbReference type="InterPro" id="IPR050491">
    <property type="entry name" value="AmpC-like"/>
</dbReference>
<dbReference type="EMBL" id="BMIX01000005">
    <property type="protein sequence ID" value="GGG40066.1"/>
    <property type="molecule type" value="Genomic_DNA"/>
</dbReference>
<dbReference type="SUPFAM" id="SSF56601">
    <property type="entry name" value="beta-lactamase/transpeptidase-like"/>
    <property type="match status" value="1"/>
</dbReference>
<dbReference type="Pfam" id="PF00144">
    <property type="entry name" value="Beta-lactamase"/>
    <property type="match status" value="1"/>
</dbReference>
<dbReference type="Gene3D" id="3.40.710.10">
    <property type="entry name" value="DD-peptidase/beta-lactamase superfamily"/>
    <property type="match status" value="1"/>
</dbReference>
<keyword evidence="3" id="KW-1185">Reference proteome</keyword>
<name>A0ABQ1WQ31_9FLAO</name>
<proteinExistence type="predicted"/>
<organism evidence="2 3">
    <name type="scientific">Christiangramia forsetii</name>
    <dbReference type="NCBI Taxonomy" id="411153"/>
    <lineage>
        <taxon>Bacteria</taxon>
        <taxon>Pseudomonadati</taxon>
        <taxon>Bacteroidota</taxon>
        <taxon>Flavobacteriia</taxon>
        <taxon>Flavobacteriales</taxon>
        <taxon>Flavobacteriaceae</taxon>
        <taxon>Christiangramia</taxon>
    </lineage>
</organism>
<dbReference type="PANTHER" id="PTHR46825">
    <property type="entry name" value="D-ALANYL-D-ALANINE-CARBOXYPEPTIDASE/ENDOPEPTIDASE AMPH"/>
    <property type="match status" value="1"/>
</dbReference>
<protein>
    <submittedName>
        <fullName evidence="2">Serine hydrolase</fullName>
    </submittedName>
</protein>
<reference evidence="3" key="1">
    <citation type="journal article" date="2019" name="Int. J. Syst. Evol. Microbiol.">
        <title>The Global Catalogue of Microorganisms (GCM) 10K type strain sequencing project: providing services to taxonomists for standard genome sequencing and annotation.</title>
        <authorList>
            <consortium name="The Broad Institute Genomics Platform"/>
            <consortium name="The Broad Institute Genome Sequencing Center for Infectious Disease"/>
            <person name="Wu L."/>
            <person name="Ma J."/>
        </authorList>
    </citation>
    <scope>NUCLEOTIDE SEQUENCE [LARGE SCALE GENOMIC DNA]</scope>
    <source>
        <strain evidence="3">CGMCC 1.15422</strain>
    </source>
</reference>
<dbReference type="InterPro" id="IPR012338">
    <property type="entry name" value="Beta-lactam/transpept-like"/>
</dbReference>
<gene>
    <name evidence="2" type="ORF">GCM10011532_24760</name>
</gene>
<evidence type="ECO:0000259" key="1">
    <source>
        <dbReference type="Pfam" id="PF00144"/>
    </source>
</evidence>
<dbReference type="PANTHER" id="PTHR46825:SF9">
    <property type="entry name" value="BETA-LACTAMASE-RELATED DOMAIN-CONTAINING PROTEIN"/>
    <property type="match status" value="1"/>
</dbReference>
<dbReference type="InterPro" id="IPR001466">
    <property type="entry name" value="Beta-lactam-related"/>
</dbReference>
<dbReference type="RefSeq" id="WP_011709608.1">
    <property type="nucleotide sequence ID" value="NZ_BMIX01000005.1"/>
</dbReference>
<comment type="caution">
    <text evidence="2">The sequence shown here is derived from an EMBL/GenBank/DDBJ whole genome shotgun (WGS) entry which is preliminary data.</text>
</comment>